<organism evidence="2 3">
    <name type="scientific">Luteimonas granuli</name>
    <dbReference type="NCBI Taxonomy" id="1176533"/>
    <lineage>
        <taxon>Bacteria</taxon>
        <taxon>Pseudomonadati</taxon>
        <taxon>Pseudomonadota</taxon>
        <taxon>Gammaproteobacteria</taxon>
        <taxon>Lysobacterales</taxon>
        <taxon>Lysobacteraceae</taxon>
        <taxon>Luteimonas</taxon>
    </lineage>
</organism>
<evidence type="ECO:0000313" key="3">
    <source>
        <dbReference type="Proteomes" id="UP000316584"/>
    </source>
</evidence>
<gene>
    <name evidence="2" type="ORF">FPZ22_06385</name>
</gene>
<proteinExistence type="predicted"/>
<feature type="chain" id="PRO_5021984047" description="DUF2219 family protein" evidence="1">
    <location>
        <begin position="29"/>
        <end position="307"/>
    </location>
</feature>
<keyword evidence="1" id="KW-0732">Signal</keyword>
<reference evidence="2 3" key="1">
    <citation type="submission" date="2019-07" db="EMBL/GenBank/DDBJ databases">
        <title>Full genome sequence of Luteimonas sp. Gr-4.</title>
        <authorList>
            <person name="Im W.-T."/>
        </authorList>
    </citation>
    <scope>NUCLEOTIDE SEQUENCE [LARGE SCALE GENOMIC DNA]</scope>
    <source>
        <strain evidence="2 3">Gr-4</strain>
    </source>
</reference>
<keyword evidence="3" id="KW-1185">Reference proteome</keyword>
<sequence>MSARTGFAAHAALWLALLAPMAASAVQAAPPAAGGIEVFASDDAEDTTIAKTAVSAYARYDDAGNHLGLVLEHARFRPVGESGWTDHRAYIAFAGGRDHLAWDGRIGTDGQTLLGRASLVRDQGWRQEYFVERDVLETRAGRDGRYVTFAGAALDVPLGGRGQQVTLLAGLQDFPGDNLRSHLRATYSLPLLPDQGLGLQVRARSFHNSHPRELDYYSPRRFDEILPMLRLRRFRGGWLYSAAAGVGRQRESGADWRAARLAEVLVESPRSSSDWYLRMHLLYSNTPVGDGTNYGYRQLHLQAVKGF</sequence>
<dbReference type="EMBL" id="CP042218">
    <property type="protein sequence ID" value="QDW66565.1"/>
    <property type="molecule type" value="Genomic_DNA"/>
</dbReference>
<dbReference type="KEGG" id="lug:FPZ22_06385"/>
<dbReference type="OrthoDB" id="6675128at2"/>
<evidence type="ECO:0008006" key="4">
    <source>
        <dbReference type="Google" id="ProtNLM"/>
    </source>
</evidence>
<protein>
    <recommendedName>
        <fullName evidence="4">DUF2219 family protein</fullName>
    </recommendedName>
</protein>
<dbReference type="Proteomes" id="UP000316584">
    <property type="component" value="Chromosome"/>
</dbReference>
<feature type="signal peptide" evidence="1">
    <location>
        <begin position="1"/>
        <end position="28"/>
    </location>
</feature>
<accession>A0A518N3R2</accession>
<dbReference type="AlphaFoldDB" id="A0A518N3R2"/>
<dbReference type="RefSeq" id="WP_144891433.1">
    <property type="nucleotide sequence ID" value="NZ_CP042218.1"/>
</dbReference>
<name>A0A518N3R2_9GAMM</name>
<evidence type="ECO:0000313" key="2">
    <source>
        <dbReference type="EMBL" id="QDW66565.1"/>
    </source>
</evidence>
<evidence type="ECO:0000256" key="1">
    <source>
        <dbReference type="SAM" id="SignalP"/>
    </source>
</evidence>